<dbReference type="InterPro" id="IPR027271">
    <property type="entry name" value="Acetolactate_synth/TF_NikR_C"/>
</dbReference>
<dbReference type="Proteomes" id="UP000253490">
    <property type="component" value="Unassembled WGS sequence"/>
</dbReference>
<dbReference type="GO" id="GO:0003984">
    <property type="term" value="F:acetolactate synthase activity"/>
    <property type="evidence" value="ECO:0007669"/>
    <property type="project" value="UniProtKB-UniRule"/>
</dbReference>
<dbReference type="PANTHER" id="PTHR30239">
    <property type="entry name" value="ACETOLACTATE SYNTHASE SMALL SUBUNIT"/>
    <property type="match status" value="1"/>
</dbReference>
<dbReference type="PROSITE" id="PS51671">
    <property type="entry name" value="ACT"/>
    <property type="match status" value="1"/>
</dbReference>
<comment type="function">
    <text evidence="8">Catalyzes the conversion of 2 pyruvate molecules into acetolactate in the first common step of the biosynthetic pathway of the branched-amino acids such as leucine, isoleucine, and valine.</text>
</comment>
<dbReference type="GO" id="GO:0009097">
    <property type="term" value="P:isoleucine biosynthetic process"/>
    <property type="evidence" value="ECO:0007669"/>
    <property type="project" value="UniProtKB-UniRule"/>
</dbReference>
<name>A0A366IDV5_9FIRM</name>
<dbReference type="FunFam" id="3.30.70.1150:FF:000001">
    <property type="entry name" value="Acetolactate synthase small subunit"/>
    <property type="match status" value="1"/>
</dbReference>
<comment type="subunit">
    <text evidence="4 8">Dimer of large and small chains.</text>
</comment>
<proteinExistence type="inferred from homology"/>
<evidence type="ECO:0000256" key="2">
    <source>
        <dbReference type="ARBA" id="ARBA00005025"/>
    </source>
</evidence>
<dbReference type="NCBIfam" id="NF008864">
    <property type="entry name" value="PRK11895.1"/>
    <property type="match status" value="1"/>
</dbReference>
<dbReference type="EMBL" id="QNRX01000002">
    <property type="protein sequence ID" value="RBP68949.1"/>
    <property type="molecule type" value="Genomic_DNA"/>
</dbReference>
<gene>
    <name evidence="10" type="ORF">DES36_10291</name>
</gene>
<comment type="pathway">
    <text evidence="2 8">Amino-acid biosynthesis; L-valine biosynthesis; L-valine from pyruvate: step 1/4.</text>
</comment>
<evidence type="ECO:0000256" key="6">
    <source>
        <dbReference type="ARBA" id="ARBA00023304"/>
    </source>
</evidence>
<protein>
    <recommendedName>
        <fullName evidence="8">Acetolactate synthase small subunit</fullName>
        <shortName evidence="8">AHAS</shortName>
        <shortName evidence="8">ALS</shortName>
        <ecNumber evidence="8">2.2.1.6</ecNumber>
    </recommendedName>
    <alternativeName>
        <fullName evidence="8">Acetohydroxy-acid synthase small subunit</fullName>
    </alternativeName>
</protein>
<keyword evidence="11" id="KW-1185">Reference proteome</keyword>
<sequence length="164" mass="18350">MKKYVLSLLVENNSGVLSRIAGLFARRCYNIDSLTVGKTENQEISRMTITVIGDEQILEQIKKQLNKLIEVIKIVELTPGDSVSRELVFVKVKADNTTRSNIIQISNIFRAQIVDVARNSLILQITGDEEKVKAFIDMLEPFGILEFIRSGATGLQRGDKVLSI</sequence>
<evidence type="ECO:0000256" key="5">
    <source>
        <dbReference type="ARBA" id="ARBA00022605"/>
    </source>
</evidence>
<dbReference type="CDD" id="cd04878">
    <property type="entry name" value="ACT_AHAS"/>
    <property type="match status" value="1"/>
</dbReference>
<dbReference type="Pfam" id="PF10369">
    <property type="entry name" value="ALS_ss_C"/>
    <property type="match status" value="1"/>
</dbReference>
<keyword evidence="6 8" id="KW-0100">Branched-chain amino acid biosynthesis</keyword>
<dbReference type="GO" id="GO:1990610">
    <property type="term" value="F:acetolactate synthase regulator activity"/>
    <property type="evidence" value="ECO:0007669"/>
    <property type="project" value="UniProtKB-UniRule"/>
</dbReference>
<dbReference type="EC" id="2.2.1.6" evidence="8"/>
<dbReference type="InterPro" id="IPR004789">
    <property type="entry name" value="Acetalactate_synth_ssu"/>
</dbReference>
<dbReference type="Gene3D" id="3.30.70.1150">
    <property type="entry name" value="ACT-like. Chain A, domain 2"/>
    <property type="match status" value="1"/>
</dbReference>
<dbReference type="UniPathway" id="UPA00047">
    <property type="reaction ID" value="UER00055"/>
</dbReference>
<comment type="catalytic activity">
    <reaction evidence="7 8">
        <text>2 pyruvate + H(+) = (2S)-2-acetolactate + CO2</text>
        <dbReference type="Rhea" id="RHEA:25249"/>
        <dbReference type="ChEBI" id="CHEBI:15361"/>
        <dbReference type="ChEBI" id="CHEBI:15378"/>
        <dbReference type="ChEBI" id="CHEBI:16526"/>
        <dbReference type="ChEBI" id="CHEBI:58476"/>
        <dbReference type="EC" id="2.2.1.6"/>
    </reaction>
</comment>
<dbReference type="InterPro" id="IPR039557">
    <property type="entry name" value="AHAS_ACT"/>
</dbReference>
<dbReference type="InterPro" id="IPR002912">
    <property type="entry name" value="ACT_dom"/>
</dbReference>
<dbReference type="OrthoDB" id="9787365at2"/>
<accession>A0A366IDV5</accession>
<dbReference type="NCBIfam" id="TIGR00119">
    <property type="entry name" value="acolac_sm"/>
    <property type="match status" value="1"/>
</dbReference>
<dbReference type="FunFam" id="3.30.70.260:FF:000001">
    <property type="entry name" value="Acetolactate synthase, small subunit"/>
    <property type="match status" value="1"/>
</dbReference>
<keyword evidence="5 8" id="KW-0028">Amino-acid biosynthesis</keyword>
<evidence type="ECO:0000313" key="10">
    <source>
        <dbReference type="EMBL" id="RBP68949.1"/>
    </source>
</evidence>
<dbReference type="GO" id="GO:0009099">
    <property type="term" value="P:L-valine biosynthetic process"/>
    <property type="evidence" value="ECO:0007669"/>
    <property type="project" value="UniProtKB-UniRule"/>
</dbReference>
<dbReference type="GO" id="GO:0005829">
    <property type="term" value="C:cytosol"/>
    <property type="evidence" value="ECO:0007669"/>
    <property type="project" value="TreeGrafter"/>
</dbReference>
<dbReference type="InterPro" id="IPR054480">
    <property type="entry name" value="AHAS_small-like_ACT"/>
</dbReference>
<evidence type="ECO:0000259" key="9">
    <source>
        <dbReference type="PROSITE" id="PS51671"/>
    </source>
</evidence>
<evidence type="ECO:0000256" key="8">
    <source>
        <dbReference type="RuleBase" id="RU368092"/>
    </source>
</evidence>
<evidence type="ECO:0000256" key="1">
    <source>
        <dbReference type="ARBA" id="ARBA00004974"/>
    </source>
</evidence>
<comment type="caution">
    <text evidence="10">The sequence shown here is derived from an EMBL/GenBank/DDBJ whole genome shotgun (WGS) entry which is preliminary data.</text>
</comment>
<comment type="similarity">
    <text evidence="3 8">Belongs to the acetolactate synthase small subunit family.</text>
</comment>
<evidence type="ECO:0000256" key="7">
    <source>
        <dbReference type="ARBA" id="ARBA00048670"/>
    </source>
</evidence>
<keyword evidence="8" id="KW-0808">Transferase</keyword>
<evidence type="ECO:0000313" key="11">
    <source>
        <dbReference type="Proteomes" id="UP000253490"/>
    </source>
</evidence>
<organism evidence="10 11">
    <name type="scientific">Alkalibaculum bacchi</name>
    <dbReference type="NCBI Taxonomy" id="645887"/>
    <lineage>
        <taxon>Bacteria</taxon>
        <taxon>Bacillati</taxon>
        <taxon>Bacillota</taxon>
        <taxon>Clostridia</taxon>
        <taxon>Eubacteriales</taxon>
        <taxon>Eubacteriaceae</taxon>
        <taxon>Alkalibaculum</taxon>
    </lineage>
</organism>
<evidence type="ECO:0000256" key="3">
    <source>
        <dbReference type="ARBA" id="ARBA00006341"/>
    </source>
</evidence>
<reference evidence="10 11" key="1">
    <citation type="submission" date="2018-06" db="EMBL/GenBank/DDBJ databases">
        <title>Genomic Encyclopedia of Type Strains, Phase IV (KMG-IV): sequencing the most valuable type-strain genomes for metagenomic binning, comparative biology and taxonomic classification.</title>
        <authorList>
            <person name="Goeker M."/>
        </authorList>
    </citation>
    <scope>NUCLEOTIDE SEQUENCE [LARGE SCALE GENOMIC DNA]</scope>
    <source>
        <strain evidence="10 11">DSM 22112</strain>
    </source>
</reference>
<dbReference type="UniPathway" id="UPA00049">
    <property type="reaction ID" value="UER00059"/>
</dbReference>
<comment type="pathway">
    <text evidence="1 8">Amino-acid biosynthesis; L-isoleucine biosynthesis; L-isoleucine from 2-oxobutanoate: step 1/4.</text>
</comment>
<dbReference type="RefSeq" id="WP_113919521.1">
    <property type="nucleotide sequence ID" value="NZ_QNRX01000002.1"/>
</dbReference>
<feature type="domain" description="ACT" evidence="9">
    <location>
        <begin position="5"/>
        <end position="79"/>
    </location>
</feature>
<dbReference type="InterPro" id="IPR045865">
    <property type="entry name" value="ACT-like_dom_sf"/>
</dbReference>
<dbReference type="InterPro" id="IPR019455">
    <property type="entry name" value="Acetolactate_synth_ssu_C"/>
</dbReference>
<dbReference type="AlphaFoldDB" id="A0A366IDV5"/>
<dbReference type="Pfam" id="PF22629">
    <property type="entry name" value="ACT_AHAS_ss"/>
    <property type="match status" value="1"/>
</dbReference>
<dbReference type="SUPFAM" id="SSF55021">
    <property type="entry name" value="ACT-like"/>
    <property type="match status" value="2"/>
</dbReference>
<dbReference type="Gene3D" id="3.30.70.260">
    <property type="match status" value="1"/>
</dbReference>
<dbReference type="PANTHER" id="PTHR30239:SF0">
    <property type="entry name" value="ACETOLACTATE SYNTHASE SMALL SUBUNIT 1, CHLOROPLASTIC"/>
    <property type="match status" value="1"/>
</dbReference>
<evidence type="ECO:0000256" key="4">
    <source>
        <dbReference type="ARBA" id="ARBA00011744"/>
    </source>
</evidence>